<name>A0A806KMH7_9BACT</name>
<reference evidence="3" key="1">
    <citation type="submission" date="2012-03" db="EMBL/GenBank/DDBJ databases">
        <title>Functional metagenomics reveals considerable lignocellulase gene clusters in the gut microbiome of a wood-feeding higher termite.</title>
        <authorList>
            <person name="Liu N."/>
        </authorList>
    </citation>
    <scope>NUCLEOTIDE SEQUENCE</scope>
</reference>
<organism evidence="3">
    <name type="scientific">uncultured bacterium contig00081</name>
    <dbReference type="NCBI Taxonomy" id="1181557"/>
    <lineage>
        <taxon>Bacteria</taxon>
        <taxon>environmental samples</taxon>
    </lineage>
</organism>
<dbReference type="PANTHER" id="PTHR38781:SF1">
    <property type="entry name" value="ANTITOXIN DINJ-RELATED"/>
    <property type="match status" value="1"/>
</dbReference>
<dbReference type="Pfam" id="PF04221">
    <property type="entry name" value="RelB"/>
    <property type="match status" value="1"/>
</dbReference>
<dbReference type="GO" id="GO:0006355">
    <property type="term" value="P:regulation of DNA-templated transcription"/>
    <property type="evidence" value="ECO:0007669"/>
    <property type="project" value="InterPro"/>
</dbReference>
<evidence type="ECO:0000313" key="3">
    <source>
        <dbReference type="EMBL" id="AGS53201.1"/>
    </source>
</evidence>
<dbReference type="GO" id="GO:0044010">
    <property type="term" value="P:single-species biofilm formation"/>
    <property type="evidence" value="ECO:0007669"/>
    <property type="project" value="InterPro"/>
</dbReference>
<keyword evidence="2" id="KW-1277">Toxin-antitoxin system</keyword>
<sequence>MTQTSLIQVRVEENFRKEVDSLFVDLGLDTPTAIRIFLRQSLKRRGLPFEVSQYSPNAETLAAIEEVKEMKKNPRLYKSYSSVEELFEELDSDE</sequence>
<dbReference type="PANTHER" id="PTHR38781">
    <property type="entry name" value="ANTITOXIN DINJ-RELATED"/>
    <property type="match status" value="1"/>
</dbReference>
<evidence type="ECO:0000256" key="2">
    <source>
        <dbReference type="ARBA" id="ARBA00022649"/>
    </source>
</evidence>
<dbReference type="GO" id="GO:0006351">
    <property type="term" value="P:DNA-templated transcription"/>
    <property type="evidence" value="ECO:0007669"/>
    <property type="project" value="TreeGrafter"/>
</dbReference>
<protein>
    <submittedName>
        <fullName evidence="3">Addiction module antitoxin, RelB/DinJ family</fullName>
    </submittedName>
</protein>
<accession>A0A806KMH7</accession>
<proteinExistence type="inferred from homology"/>
<comment type="similarity">
    <text evidence="1">Belongs to the RelB/DinJ antitoxin family.</text>
</comment>
<dbReference type="NCBIfam" id="TIGR02384">
    <property type="entry name" value="RelB_DinJ"/>
    <property type="match status" value="1"/>
</dbReference>
<dbReference type="InterPro" id="IPR026262">
    <property type="entry name" value="DinJ"/>
</dbReference>
<dbReference type="GO" id="GO:0000987">
    <property type="term" value="F:cis-regulatory region sequence-specific DNA binding"/>
    <property type="evidence" value="ECO:0007669"/>
    <property type="project" value="InterPro"/>
</dbReference>
<dbReference type="GO" id="GO:0015643">
    <property type="term" value="F:toxic substance binding"/>
    <property type="evidence" value="ECO:0007669"/>
    <property type="project" value="InterPro"/>
</dbReference>
<dbReference type="PIRSF" id="PIRSF003108">
    <property type="entry name" value="DinJ"/>
    <property type="match status" value="1"/>
</dbReference>
<dbReference type="InterPro" id="IPR007337">
    <property type="entry name" value="RelB/DinJ"/>
</dbReference>
<evidence type="ECO:0000256" key="1">
    <source>
        <dbReference type="ARBA" id="ARBA00010562"/>
    </source>
</evidence>
<dbReference type="Gene3D" id="1.10.1220.10">
    <property type="entry name" value="Met repressor-like"/>
    <property type="match status" value="1"/>
</dbReference>
<dbReference type="AlphaFoldDB" id="A0A806KMH7"/>
<dbReference type="EMBL" id="JQ844224">
    <property type="protein sequence ID" value="AGS53201.1"/>
    <property type="molecule type" value="Genomic_DNA"/>
</dbReference>
<dbReference type="InterPro" id="IPR013321">
    <property type="entry name" value="Arc_rbn_hlx_hlx"/>
</dbReference>